<evidence type="ECO:0000313" key="1">
    <source>
        <dbReference type="EMBL" id="MBM7571618.1"/>
    </source>
</evidence>
<dbReference type="EMBL" id="JAFBDR010000010">
    <property type="protein sequence ID" value="MBM7571618.1"/>
    <property type="molecule type" value="Genomic_DNA"/>
</dbReference>
<proteinExistence type="predicted"/>
<keyword evidence="2" id="KW-1185">Reference proteome</keyword>
<organism evidence="1 2">
    <name type="scientific">Aquibacillus albus</name>
    <dbReference type="NCBI Taxonomy" id="1168171"/>
    <lineage>
        <taxon>Bacteria</taxon>
        <taxon>Bacillati</taxon>
        <taxon>Bacillota</taxon>
        <taxon>Bacilli</taxon>
        <taxon>Bacillales</taxon>
        <taxon>Bacillaceae</taxon>
        <taxon>Aquibacillus</taxon>
    </lineage>
</organism>
<name>A0ABS2N0D0_9BACI</name>
<comment type="caution">
    <text evidence="1">The sequence shown here is derived from an EMBL/GenBank/DDBJ whole genome shotgun (WGS) entry which is preliminary data.</text>
</comment>
<reference evidence="1 2" key="1">
    <citation type="submission" date="2021-01" db="EMBL/GenBank/DDBJ databases">
        <title>Genomic Encyclopedia of Type Strains, Phase IV (KMG-IV): sequencing the most valuable type-strain genomes for metagenomic binning, comparative biology and taxonomic classification.</title>
        <authorList>
            <person name="Goeker M."/>
        </authorList>
    </citation>
    <scope>NUCLEOTIDE SEQUENCE [LARGE SCALE GENOMIC DNA]</scope>
    <source>
        <strain evidence="1 2">DSM 23711</strain>
    </source>
</reference>
<sequence>MTVMKSNLVGVVGWRVFSDGKFKKLGWSFRIFN</sequence>
<gene>
    <name evidence="1" type="ORF">JOC48_002117</name>
</gene>
<accession>A0ABS2N0D0</accession>
<protein>
    <submittedName>
        <fullName evidence="1">Uncharacterized protein</fullName>
    </submittedName>
</protein>
<evidence type="ECO:0000313" key="2">
    <source>
        <dbReference type="Proteomes" id="UP001296943"/>
    </source>
</evidence>
<dbReference type="Proteomes" id="UP001296943">
    <property type="component" value="Unassembled WGS sequence"/>
</dbReference>